<keyword evidence="1" id="KW-0472">Membrane</keyword>
<evidence type="ECO:0000313" key="2">
    <source>
        <dbReference type="EMBL" id="MBB6647705.1"/>
    </source>
</evidence>
<accession>A0A7J9SLA6</accession>
<organism evidence="2 3">
    <name type="scientific">Halobellus ruber</name>
    <dbReference type="NCBI Taxonomy" id="2761102"/>
    <lineage>
        <taxon>Archaea</taxon>
        <taxon>Methanobacteriati</taxon>
        <taxon>Methanobacteriota</taxon>
        <taxon>Stenosarchaea group</taxon>
        <taxon>Halobacteria</taxon>
        <taxon>Halobacteriales</taxon>
        <taxon>Haloferacaceae</taxon>
        <taxon>Halobellus</taxon>
    </lineage>
</organism>
<feature type="transmembrane region" description="Helical" evidence="1">
    <location>
        <begin position="12"/>
        <end position="33"/>
    </location>
</feature>
<keyword evidence="1" id="KW-0812">Transmembrane</keyword>
<keyword evidence="3" id="KW-1185">Reference proteome</keyword>
<dbReference type="EMBL" id="JACKXD010000006">
    <property type="protein sequence ID" value="MBB6647705.1"/>
    <property type="molecule type" value="Genomic_DNA"/>
</dbReference>
<proteinExistence type="predicted"/>
<dbReference type="AlphaFoldDB" id="A0A7J9SLA6"/>
<evidence type="ECO:0000256" key="1">
    <source>
        <dbReference type="SAM" id="Phobius"/>
    </source>
</evidence>
<gene>
    <name evidence="2" type="ORF">H5V44_15675</name>
</gene>
<reference evidence="2 3" key="1">
    <citation type="submission" date="2020-08" db="EMBL/GenBank/DDBJ databases">
        <authorList>
            <person name="Seo M.-J."/>
        </authorList>
    </citation>
    <scope>NUCLEOTIDE SEQUENCE [LARGE SCALE GENOMIC DNA]</scope>
    <source>
        <strain evidence="2 3">MBLA0160</strain>
    </source>
</reference>
<dbReference type="RefSeq" id="WP_185194074.1">
    <property type="nucleotide sequence ID" value="NZ_JACKXD010000006.1"/>
</dbReference>
<keyword evidence="1" id="KW-1133">Transmembrane helix</keyword>
<comment type="caution">
    <text evidence="2">The sequence shown here is derived from an EMBL/GenBank/DDBJ whole genome shotgun (WGS) entry which is preliminary data.</text>
</comment>
<dbReference type="InterPro" id="IPR055947">
    <property type="entry name" value="DUF7525"/>
</dbReference>
<protein>
    <submittedName>
        <fullName evidence="2">Uncharacterized protein</fullName>
    </submittedName>
</protein>
<dbReference type="Proteomes" id="UP000546257">
    <property type="component" value="Unassembled WGS sequence"/>
</dbReference>
<evidence type="ECO:0000313" key="3">
    <source>
        <dbReference type="Proteomes" id="UP000546257"/>
    </source>
</evidence>
<feature type="transmembrane region" description="Helical" evidence="1">
    <location>
        <begin position="39"/>
        <end position="62"/>
    </location>
</feature>
<dbReference type="Pfam" id="PF24369">
    <property type="entry name" value="DUF7525"/>
    <property type="match status" value="1"/>
</dbReference>
<name>A0A7J9SLA6_9EURY</name>
<sequence>METASAGSDKAFGLTVLFSIVALLGVVGMFIAGLTGDQLVAAVGFAVATIAGSLAVSATHLFE</sequence>